<name>A0A285EI04_9ACTN</name>
<evidence type="ECO:0008006" key="3">
    <source>
        <dbReference type="Google" id="ProtNLM"/>
    </source>
</evidence>
<dbReference type="InterPro" id="IPR016181">
    <property type="entry name" value="Acyl_CoA_acyltransferase"/>
</dbReference>
<evidence type="ECO:0000313" key="1">
    <source>
        <dbReference type="EMBL" id="SNX98742.1"/>
    </source>
</evidence>
<proteinExistence type="predicted"/>
<accession>A0A285EI04</accession>
<dbReference type="Proteomes" id="UP000219514">
    <property type="component" value="Unassembled WGS sequence"/>
</dbReference>
<evidence type="ECO:0000313" key="2">
    <source>
        <dbReference type="Proteomes" id="UP000219514"/>
    </source>
</evidence>
<keyword evidence="2" id="KW-1185">Reference proteome</keyword>
<reference evidence="1 2" key="1">
    <citation type="submission" date="2017-09" db="EMBL/GenBank/DDBJ databases">
        <authorList>
            <person name="Ehlers B."/>
            <person name="Leendertz F.H."/>
        </authorList>
    </citation>
    <scope>NUCLEOTIDE SEQUENCE [LARGE SCALE GENOMIC DNA]</scope>
    <source>
        <strain evidence="1 2">DSM 46844</strain>
    </source>
</reference>
<sequence length="279" mass="29844">MTLLECRGNGPFEEAGYIEASATHEGSVPVVVDVGPARLTLLRANDGSMHTVYGYPHPVGQVSERDLIELAEVLALSPRPLRVALSPEGCGALLAQCLRHRVPVVDERLIGIADLDGDPLDTFQPKARAMVRRALRHGVSAQVGPVTPDFGVFYRRAMRVVRAGPLYHFGDPYFAVLARAGAFQVTARDAHGVSAAAIFLARGADASYHLSASRAEPRPEAGSVNLVVLEGLRECARRGAVICMLGGGTTAAPDDTLLRFKASMATRTLRRPTFQRGAV</sequence>
<gene>
    <name evidence="1" type="ORF">SAMN06893097_11237</name>
</gene>
<protein>
    <recommendedName>
        <fullName evidence="3">GNAT family N-acetyltransferase</fullName>
    </recommendedName>
</protein>
<organism evidence="1 2">
    <name type="scientific">Geodermatophilus sabuli</name>
    <dbReference type="NCBI Taxonomy" id="1564158"/>
    <lineage>
        <taxon>Bacteria</taxon>
        <taxon>Bacillati</taxon>
        <taxon>Actinomycetota</taxon>
        <taxon>Actinomycetes</taxon>
        <taxon>Geodermatophilales</taxon>
        <taxon>Geodermatophilaceae</taxon>
        <taxon>Geodermatophilus</taxon>
    </lineage>
</organism>
<dbReference type="Gene3D" id="3.40.630.30">
    <property type="match status" value="1"/>
</dbReference>
<dbReference type="EMBL" id="OBDO01000012">
    <property type="protein sequence ID" value="SNX98742.1"/>
    <property type="molecule type" value="Genomic_DNA"/>
</dbReference>
<dbReference type="AlphaFoldDB" id="A0A285EI04"/>
<dbReference type="SUPFAM" id="SSF55729">
    <property type="entry name" value="Acyl-CoA N-acyltransferases (Nat)"/>
    <property type="match status" value="1"/>
</dbReference>